<evidence type="ECO:0000313" key="2">
    <source>
        <dbReference type="Proteomes" id="UP000245341"/>
    </source>
</evidence>
<dbReference type="CTD" id="10578"/>
<dbReference type="GO" id="GO:0044194">
    <property type="term" value="C:cytolytic granule"/>
    <property type="evidence" value="ECO:0007669"/>
    <property type="project" value="TreeGrafter"/>
</dbReference>
<accession>A0A7F8R6H0</accession>
<gene>
    <name evidence="3" type="primary">GNLY</name>
</gene>
<dbReference type="PANTHER" id="PTHR15541">
    <property type="entry name" value="GRANULYSIN RELATED"/>
    <property type="match status" value="1"/>
</dbReference>
<evidence type="ECO:0000313" key="3">
    <source>
        <dbReference type="RefSeq" id="XP_030888824.1"/>
    </source>
</evidence>
<dbReference type="InterPro" id="IPR011001">
    <property type="entry name" value="Saposin-like"/>
</dbReference>
<proteinExistence type="predicted"/>
<dbReference type="PANTHER" id="PTHR15541:SF2">
    <property type="entry name" value="GRANULYSIN"/>
    <property type="match status" value="1"/>
</dbReference>
<dbReference type="GO" id="GO:0031640">
    <property type="term" value="P:killing of cells of another organism"/>
    <property type="evidence" value="ECO:0007669"/>
    <property type="project" value="TreeGrafter"/>
</dbReference>
<keyword evidence="2" id="KW-1185">Reference proteome</keyword>
<dbReference type="AlphaFoldDB" id="A0A7F8R6H0"/>
<dbReference type="InterPro" id="IPR038847">
    <property type="entry name" value="Granulysin-like"/>
</dbReference>
<evidence type="ECO:0000256" key="1">
    <source>
        <dbReference type="SAM" id="MobiDB-lite"/>
    </source>
</evidence>
<reference evidence="3" key="1">
    <citation type="submission" date="2025-08" db="UniProtKB">
        <authorList>
            <consortium name="RefSeq"/>
        </authorList>
    </citation>
    <scope>IDENTIFICATION</scope>
    <source>
        <tissue evidence="3">Liver</tissue>
    </source>
</reference>
<organism evidence="2 3">
    <name type="scientific">Leptonychotes weddellii</name>
    <name type="common">Weddell seal</name>
    <name type="synonym">Otaria weddellii</name>
    <dbReference type="NCBI Taxonomy" id="9713"/>
    <lineage>
        <taxon>Eukaryota</taxon>
        <taxon>Metazoa</taxon>
        <taxon>Chordata</taxon>
        <taxon>Craniata</taxon>
        <taxon>Vertebrata</taxon>
        <taxon>Euteleostomi</taxon>
        <taxon>Mammalia</taxon>
        <taxon>Eutheria</taxon>
        <taxon>Laurasiatheria</taxon>
        <taxon>Carnivora</taxon>
        <taxon>Caniformia</taxon>
        <taxon>Pinnipedia</taxon>
        <taxon>Phocidae</taxon>
        <taxon>Monachinae</taxon>
        <taxon>Lobodontini</taxon>
        <taxon>Leptonychotes</taxon>
    </lineage>
</organism>
<name>A0A7F8R6H0_LEPWE</name>
<feature type="region of interest" description="Disordered" evidence="1">
    <location>
        <begin position="77"/>
        <end position="97"/>
    </location>
</feature>
<dbReference type="GO" id="GO:0061844">
    <property type="term" value="P:antimicrobial humoral immune response mediated by antimicrobial peptide"/>
    <property type="evidence" value="ECO:0007669"/>
    <property type="project" value="TreeGrafter"/>
</dbReference>
<dbReference type="GeneID" id="102748862"/>
<dbReference type="RefSeq" id="XP_030888824.1">
    <property type="nucleotide sequence ID" value="XM_031032964.1"/>
</dbReference>
<dbReference type="Proteomes" id="UP000245341">
    <property type="component" value="Unplaced"/>
</dbReference>
<dbReference type="GO" id="GO:0042742">
    <property type="term" value="P:defense response to bacterium"/>
    <property type="evidence" value="ECO:0007669"/>
    <property type="project" value="InterPro"/>
</dbReference>
<sequence length="97" mass="11001">MADKYEEEQFFEILAKEASKGDQMIFTCKPCKFIIKTLRKILGHNITQGLLNDKSPHEICVKIKLCRPEIGLGASGALPHPGKKHRLFSNHRQFPPS</sequence>
<protein>
    <submittedName>
        <fullName evidence="3">Granulysin isoform X2</fullName>
    </submittedName>
</protein>
<dbReference type="SUPFAM" id="SSF47862">
    <property type="entry name" value="Saposin"/>
    <property type="match status" value="1"/>
</dbReference>